<dbReference type="RefSeq" id="WP_041144446.1">
    <property type="nucleotide sequence ID" value="NZ_CP010557.1"/>
</dbReference>
<keyword evidence="1" id="KW-0812">Transmembrane</keyword>
<organism evidence="2 3">
    <name type="scientific">Raoultella ornithinolytica</name>
    <name type="common">Klebsiella ornithinolytica</name>
    <dbReference type="NCBI Taxonomy" id="54291"/>
    <lineage>
        <taxon>Bacteria</taxon>
        <taxon>Pseudomonadati</taxon>
        <taxon>Pseudomonadota</taxon>
        <taxon>Gammaproteobacteria</taxon>
        <taxon>Enterobacterales</taxon>
        <taxon>Enterobacteriaceae</taxon>
        <taxon>Klebsiella/Raoultella group</taxon>
        <taxon>Raoultella</taxon>
    </lineage>
</organism>
<dbReference type="AlphaFoldDB" id="A0ABD7QLH7"/>
<feature type="transmembrane region" description="Helical" evidence="1">
    <location>
        <begin position="76"/>
        <end position="95"/>
    </location>
</feature>
<dbReference type="KEGG" id="ron:TE10_08455"/>
<evidence type="ECO:0000313" key="3">
    <source>
        <dbReference type="Proteomes" id="UP000295263"/>
    </source>
</evidence>
<name>A0ABD7QLH7_RAOOR</name>
<keyword evidence="1" id="KW-0472">Membrane</keyword>
<keyword evidence="1" id="KW-1133">Transmembrane helix</keyword>
<comment type="caution">
    <text evidence="2">The sequence shown here is derived from an EMBL/GenBank/DDBJ whole genome shotgun (WGS) entry which is preliminary data.</text>
</comment>
<proteinExistence type="predicted"/>
<reference evidence="2 3" key="1">
    <citation type="submission" date="2019-03" db="EMBL/GenBank/DDBJ databases">
        <title>Genomic analyses of the natural microbiome of Caenorhabditis elegans.</title>
        <authorList>
            <person name="Samuel B."/>
        </authorList>
    </citation>
    <scope>NUCLEOTIDE SEQUENCE [LARGE SCALE GENOMIC DNA]</scope>
    <source>
        <strain evidence="2 3">JUb54</strain>
    </source>
</reference>
<evidence type="ECO:0000313" key="2">
    <source>
        <dbReference type="EMBL" id="TCQ75163.1"/>
    </source>
</evidence>
<dbReference type="EMBL" id="SLYQ01000002">
    <property type="protein sequence ID" value="TCQ75163.1"/>
    <property type="molecule type" value="Genomic_DNA"/>
</dbReference>
<protein>
    <submittedName>
        <fullName evidence="2">Uncharacterized protein</fullName>
    </submittedName>
</protein>
<feature type="transmembrane region" description="Helical" evidence="1">
    <location>
        <begin position="6"/>
        <end position="28"/>
    </location>
</feature>
<evidence type="ECO:0000256" key="1">
    <source>
        <dbReference type="SAM" id="Phobius"/>
    </source>
</evidence>
<feature type="transmembrane region" description="Helical" evidence="1">
    <location>
        <begin position="40"/>
        <end position="64"/>
    </location>
</feature>
<dbReference type="Proteomes" id="UP000295263">
    <property type="component" value="Unassembled WGS sequence"/>
</dbReference>
<accession>A0ABD7QLH7</accession>
<gene>
    <name evidence="2" type="ORF">EC841_102273</name>
</gene>
<sequence>MKKYSYPWLISVTVSTLLVIFFAVTWRVEIDRETFLNQVVIRVMLYVALALSLLIMALFIWLIIRKGVVSNMPPRQLFNAIVGSFVVTFALAMLIQHVILITLTWLQPGEVSTYTAPYQYASGGSRSCSGAYVEEPELQKEIRICYPFGYYPGDNRITIIKRSNALGIVILYAQTSTVDD</sequence>